<sequence length="147" mass="17328">MCDLSRGHCKLSGTYYFWETWAFEYFPYTRPKLLHADLGLGQVPLAWTWYRTNLHTVRRKKSLKELRAFFDTCTLEQAEIGPLTARLQSWIQADPDFQRSDALSRQRVVLSHPILRRYYLGEKVDIQIRGCRSVPYSPPEACERVSR</sequence>
<reference evidence="1 2" key="1">
    <citation type="journal article" date="2014" name="PLoS ONE">
        <title>Global Analysis of Gene Expression Profiles in Physic Nut (Jatropha curcas L.) Seedlings Exposed to Salt Stress.</title>
        <authorList>
            <person name="Zhang L."/>
            <person name="Zhang C."/>
            <person name="Wu P."/>
            <person name="Chen Y."/>
            <person name="Li M."/>
            <person name="Jiang H."/>
            <person name="Wu G."/>
        </authorList>
    </citation>
    <scope>NUCLEOTIDE SEQUENCE [LARGE SCALE GENOMIC DNA]</scope>
    <source>
        <strain evidence="2">cv. GZQX0401</strain>
        <tissue evidence="1">Young leaves</tissue>
    </source>
</reference>
<protein>
    <recommendedName>
        <fullName evidence="3">Aminotransferase-like plant mobile domain-containing protein</fullName>
    </recommendedName>
</protein>
<dbReference type="Proteomes" id="UP000027138">
    <property type="component" value="Unassembled WGS sequence"/>
</dbReference>
<name>A0A067KN38_JATCU</name>
<dbReference type="EMBL" id="KK914399">
    <property type="protein sequence ID" value="KDP37557.1"/>
    <property type="molecule type" value="Genomic_DNA"/>
</dbReference>
<proteinExistence type="predicted"/>
<dbReference type="OrthoDB" id="1936739at2759"/>
<organism evidence="1 2">
    <name type="scientific">Jatropha curcas</name>
    <name type="common">Barbados nut</name>
    <dbReference type="NCBI Taxonomy" id="180498"/>
    <lineage>
        <taxon>Eukaryota</taxon>
        <taxon>Viridiplantae</taxon>
        <taxon>Streptophyta</taxon>
        <taxon>Embryophyta</taxon>
        <taxon>Tracheophyta</taxon>
        <taxon>Spermatophyta</taxon>
        <taxon>Magnoliopsida</taxon>
        <taxon>eudicotyledons</taxon>
        <taxon>Gunneridae</taxon>
        <taxon>Pentapetalae</taxon>
        <taxon>rosids</taxon>
        <taxon>fabids</taxon>
        <taxon>Malpighiales</taxon>
        <taxon>Euphorbiaceae</taxon>
        <taxon>Crotonoideae</taxon>
        <taxon>Jatropheae</taxon>
        <taxon>Jatropha</taxon>
    </lineage>
</organism>
<evidence type="ECO:0008006" key="3">
    <source>
        <dbReference type="Google" id="ProtNLM"/>
    </source>
</evidence>
<keyword evidence="2" id="KW-1185">Reference proteome</keyword>
<dbReference type="AlphaFoldDB" id="A0A067KN38"/>
<accession>A0A067KN38</accession>
<gene>
    <name evidence="1" type="ORF">JCGZ_05996</name>
</gene>
<evidence type="ECO:0000313" key="1">
    <source>
        <dbReference type="EMBL" id="KDP37557.1"/>
    </source>
</evidence>
<evidence type="ECO:0000313" key="2">
    <source>
        <dbReference type="Proteomes" id="UP000027138"/>
    </source>
</evidence>